<organism evidence="3 4">
    <name type="scientific">Penicillium egyptiacum</name>
    <dbReference type="NCBI Taxonomy" id="1303716"/>
    <lineage>
        <taxon>Eukaryota</taxon>
        <taxon>Fungi</taxon>
        <taxon>Dikarya</taxon>
        <taxon>Ascomycota</taxon>
        <taxon>Pezizomycotina</taxon>
        <taxon>Eurotiomycetes</taxon>
        <taxon>Eurotiomycetidae</taxon>
        <taxon>Eurotiales</taxon>
        <taxon>Aspergillaceae</taxon>
        <taxon>Penicillium</taxon>
    </lineage>
</organism>
<feature type="transmembrane region" description="Helical" evidence="2">
    <location>
        <begin position="6"/>
        <end position="23"/>
    </location>
</feature>
<dbReference type="GO" id="GO:0004497">
    <property type="term" value="F:monooxygenase activity"/>
    <property type="evidence" value="ECO:0007669"/>
    <property type="project" value="InterPro"/>
</dbReference>
<keyword evidence="2" id="KW-0472">Membrane</keyword>
<keyword evidence="1" id="KW-0408">Iron</keyword>
<dbReference type="CDD" id="cd11051">
    <property type="entry name" value="CYP59-like"/>
    <property type="match status" value="1"/>
</dbReference>
<proteinExistence type="predicted"/>
<keyword evidence="2" id="KW-0812">Transmembrane</keyword>
<evidence type="ECO:0000313" key="3">
    <source>
        <dbReference type="EMBL" id="CAG8902736.1"/>
    </source>
</evidence>
<dbReference type="InterPro" id="IPR036396">
    <property type="entry name" value="Cyt_P450_sf"/>
</dbReference>
<dbReference type="PANTHER" id="PTHR24305:SF222">
    <property type="entry name" value="CYTOCHROME P450 MONOOXYGENASE STCS"/>
    <property type="match status" value="1"/>
</dbReference>
<dbReference type="PRINTS" id="PR00385">
    <property type="entry name" value="P450"/>
</dbReference>
<dbReference type="InterPro" id="IPR050121">
    <property type="entry name" value="Cytochrome_P450_monoxygenase"/>
</dbReference>
<dbReference type="Proteomes" id="UP001154252">
    <property type="component" value="Unassembled WGS sequence"/>
</dbReference>
<dbReference type="PANTHER" id="PTHR24305">
    <property type="entry name" value="CYTOCHROME P450"/>
    <property type="match status" value="1"/>
</dbReference>
<dbReference type="GO" id="GO:0043386">
    <property type="term" value="P:mycotoxin biosynthetic process"/>
    <property type="evidence" value="ECO:0007669"/>
    <property type="project" value="UniProtKB-ARBA"/>
</dbReference>
<dbReference type="GO" id="GO:0020037">
    <property type="term" value="F:heme binding"/>
    <property type="evidence" value="ECO:0007669"/>
    <property type="project" value="InterPro"/>
</dbReference>
<accession>A0A9W4KJI5</accession>
<dbReference type="EMBL" id="CAJVRC010000876">
    <property type="protein sequence ID" value="CAG8902736.1"/>
    <property type="molecule type" value="Genomic_DNA"/>
</dbReference>
<gene>
    <name evidence="3" type="ORF">PEGY_LOCUS6909</name>
</gene>
<keyword evidence="4" id="KW-1185">Reference proteome</keyword>
<dbReference type="InterPro" id="IPR001128">
    <property type="entry name" value="Cyt_P450"/>
</dbReference>
<dbReference type="PRINTS" id="PR00463">
    <property type="entry name" value="EP450I"/>
</dbReference>
<keyword evidence="2" id="KW-1133">Transmembrane helix</keyword>
<dbReference type="InterPro" id="IPR002401">
    <property type="entry name" value="Cyt_P450_E_grp-I"/>
</dbReference>
<dbReference type="AlphaFoldDB" id="A0A9W4KJI5"/>
<dbReference type="Pfam" id="PF00067">
    <property type="entry name" value="p450"/>
    <property type="match status" value="1"/>
</dbReference>
<protein>
    <recommendedName>
        <fullName evidence="5">Cytochrome P450</fullName>
    </recommendedName>
</protein>
<dbReference type="GO" id="GO:0005506">
    <property type="term" value="F:iron ion binding"/>
    <property type="evidence" value="ECO:0007669"/>
    <property type="project" value="InterPro"/>
</dbReference>
<reference evidence="3" key="1">
    <citation type="submission" date="2021-07" db="EMBL/GenBank/DDBJ databases">
        <authorList>
            <person name="Branca A.L. A."/>
        </authorList>
    </citation>
    <scope>NUCLEOTIDE SEQUENCE</scope>
</reference>
<evidence type="ECO:0000313" key="4">
    <source>
        <dbReference type="Proteomes" id="UP001154252"/>
    </source>
</evidence>
<comment type="caution">
    <text evidence="3">The sequence shown here is derived from an EMBL/GenBank/DDBJ whole genome shotgun (WGS) entry which is preliminary data.</text>
</comment>
<keyword evidence="1" id="KW-0349">Heme</keyword>
<comment type="cofactor">
    <cofactor evidence="1">
        <name>heme</name>
        <dbReference type="ChEBI" id="CHEBI:30413"/>
    </cofactor>
</comment>
<keyword evidence="1" id="KW-0479">Metal-binding</keyword>
<evidence type="ECO:0008006" key="5">
    <source>
        <dbReference type="Google" id="ProtNLM"/>
    </source>
</evidence>
<dbReference type="SUPFAM" id="SSF48264">
    <property type="entry name" value="Cytochrome P450"/>
    <property type="match status" value="1"/>
</dbReference>
<sequence>MFSPLIAGIVVLLLFFVWNRLIYHRTKQYAGFPQTPPSRIWGHLSTLIQLMKTSKSNSHFDEAFKKVYDRLGSPPAFLLDLRPFSSPICVVCRHEVAEQITTSSKLFQYSLPKSRLTGLVSEITGLTSIILAEDNNWKALRKQLNPGFSHSYTVSLVPCILDKTKLFLANLDHYASTGEDFSLDHLCTNLTFDIMGAVTMDTDMDAQLGEKNQTPIVRLFRELTSAFNYRNGISVLLPSYKRCRLVRHLDKHIKQNIKAKFEEQKANPQNRSRSVLSLSLAEQNDLTSEILDQTCDQLKTFLLAGHDTTSILLQWTFYELSRNIRILGLVRLELDELFGPESSPIAVRDKILENTYDFLQNMSYTSAVIKETLRLHPPAATARHSPPNTGFNVRLPSGQTLCLDGLVLYNCQSIIHQDSEVYGDNATEFIPERWLEASEIPIPPSAWRPFERGPRRCIGQEFTNIEALVVIASVIRRYSWEKVGLGATKCDDSGERIVKANGQYELQSELYNTMELTAKPVDGMRMRVRMAETWA</sequence>
<feature type="binding site" description="axial binding residue" evidence="1">
    <location>
        <position position="457"/>
    </location>
    <ligand>
        <name>heme</name>
        <dbReference type="ChEBI" id="CHEBI:30413"/>
    </ligand>
    <ligandPart>
        <name>Fe</name>
        <dbReference type="ChEBI" id="CHEBI:18248"/>
    </ligandPart>
</feature>
<name>A0A9W4KJI5_9EURO</name>
<evidence type="ECO:0000256" key="1">
    <source>
        <dbReference type="PIRSR" id="PIRSR602401-1"/>
    </source>
</evidence>
<dbReference type="GO" id="GO:0016705">
    <property type="term" value="F:oxidoreductase activity, acting on paired donors, with incorporation or reduction of molecular oxygen"/>
    <property type="evidence" value="ECO:0007669"/>
    <property type="project" value="InterPro"/>
</dbReference>
<dbReference type="OrthoDB" id="10029320at2759"/>
<dbReference type="Gene3D" id="1.10.630.10">
    <property type="entry name" value="Cytochrome P450"/>
    <property type="match status" value="1"/>
</dbReference>
<evidence type="ECO:0000256" key="2">
    <source>
        <dbReference type="SAM" id="Phobius"/>
    </source>
</evidence>